<evidence type="ECO:0000313" key="20">
    <source>
        <dbReference type="EMBL" id="MBE9039251.1"/>
    </source>
</evidence>
<feature type="domain" description="Glycosyltransferase 2-like" evidence="19">
    <location>
        <begin position="115"/>
        <end position="282"/>
    </location>
</feature>
<keyword evidence="5" id="KW-0328">Glycosyltransferase</keyword>
<protein>
    <recommendedName>
        <fullName evidence="16">Beta-monoglucosyldiacylglycerol synthase</fullName>
        <ecNumber evidence="15">2.4.1.336</ecNumber>
    </recommendedName>
    <alternativeName>
        <fullName evidence="17">UDP-glucose:1,2-diacylglycerol 3-beta-D-glucosyltransferase</fullName>
    </alternativeName>
</protein>
<keyword evidence="8" id="KW-0319">Glycerol metabolism</keyword>
<dbReference type="InterPro" id="IPR001173">
    <property type="entry name" value="Glyco_trans_2-like"/>
</dbReference>
<comment type="similarity">
    <text evidence="3">Belongs to the glycosyltransferase 2 family.</text>
</comment>
<dbReference type="Gene3D" id="3.90.550.10">
    <property type="entry name" value="Spore Coat Polysaccharide Biosynthesis Protein SpsA, Chain A"/>
    <property type="match status" value="1"/>
</dbReference>
<dbReference type="Proteomes" id="UP000621799">
    <property type="component" value="Unassembled WGS sequence"/>
</dbReference>
<name>A0A928Z7Y2_9CYAN</name>
<keyword evidence="11" id="KW-0443">Lipid metabolism</keyword>
<organism evidence="20 21">
    <name type="scientific">Zarconia navalis LEGE 11467</name>
    <dbReference type="NCBI Taxonomy" id="1828826"/>
    <lineage>
        <taxon>Bacteria</taxon>
        <taxon>Bacillati</taxon>
        <taxon>Cyanobacteriota</taxon>
        <taxon>Cyanophyceae</taxon>
        <taxon>Oscillatoriophycideae</taxon>
        <taxon>Oscillatoriales</taxon>
        <taxon>Oscillatoriales incertae sedis</taxon>
        <taxon>Zarconia</taxon>
        <taxon>Zarconia navalis</taxon>
    </lineage>
</organism>
<comment type="caution">
    <text evidence="20">The sequence shown here is derived from an EMBL/GenBank/DDBJ whole genome shotgun (WGS) entry which is preliminary data.</text>
</comment>
<evidence type="ECO:0000256" key="1">
    <source>
        <dbReference type="ARBA" id="ARBA00001946"/>
    </source>
</evidence>
<keyword evidence="6" id="KW-0808">Transferase</keyword>
<reference evidence="20" key="1">
    <citation type="submission" date="2020-10" db="EMBL/GenBank/DDBJ databases">
        <authorList>
            <person name="Castelo-Branco R."/>
            <person name="Eusebio N."/>
            <person name="Adriana R."/>
            <person name="Vieira A."/>
            <person name="Brugerolle De Fraissinette N."/>
            <person name="Rezende De Castro R."/>
            <person name="Schneider M.P."/>
            <person name="Vasconcelos V."/>
            <person name="Leao P.N."/>
        </authorList>
    </citation>
    <scope>NUCLEOTIDE SEQUENCE</scope>
    <source>
        <strain evidence="20">LEGE 11467</strain>
    </source>
</reference>
<dbReference type="AlphaFoldDB" id="A0A928Z7Y2"/>
<keyword evidence="4" id="KW-0444">Lipid biosynthesis</keyword>
<evidence type="ECO:0000256" key="9">
    <source>
        <dbReference type="ARBA" id="ARBA00022842"/>
    </source>
</evidence>
<dbReference type="EC" id="2.4.1.336" evidence="15"/>
<comment type="cofactor">
    <cofactor evidence="1">
        <name>Mg(2+)</name>
        <dbReference type="ChEBI" id="CHEBI:18420"/>
    </cofactor>
</comment>
<gene>
    <name evidence="20" type="ORF">IQ235_00380</name>
</gene>
<evidence type="ECO:0000256" key="17">
    <source>
        <dbReference type="ARBA" id="ARBA00078564"/>
    </source>
</evidence>
<dbReference type="GO" id="GO:0006071">
    <property type="term" value="P:glycerol metabolic process"/>
    <property type="evidence" value="ECO:0007669"/>
    <property type="project" value="UniProtKB-KW"/>
</dbReference>
<evidence type="ECO:0000256" key="8">
    <source>
        <dbReference type="ARBA" id="ARBA00022798"/>
    </source>
</evidence>
<keyword evidence="12 18" id="KW-0472">Membrane</keyword>
<comment type="catalytic activity">
    <reaction evidence="14">
        <text>a 1,2-diacyl-sn-glycerol + UDP-alpha-D-glucose = a 1,2-diacyl-3-O-(beta-D-glucopyranosyl)-sn-glycerol + UDP + H(+)</text>
        <dbReference type="Rhea" id="RHEA:17285"/>
        <dbReference type="ChEBI" id="CHEBI:15378"/>
        <dbReference type="ChEBI" id="CHEBI:17815"/>
        <dbReference type="ChEBI" id="CHEBI:58223"/>
        <dbReference type="ChEBI" id="CHEBI:58885"/>
        <dbReference type="ChEBI" id="CHEBI:75799"/>
        <dbReference type="EC" id="2.4.1.336"/>
    </reaction>
</comment>
<dbReference type="InterPro" id="IPR050321">
    <property type="entry name" value="Glycosyltr_2/OpgH_subfam"/>
</dbReference>
<dbReference type="CDD" id="cd06423">
    <property type="entry name" value="CESA_like"/>
    <property type="match status" value="1"/>
</dbReference>
<evidence type="ECO:0000259" key="19">
    <source>
        <dbReference type="Pfam" id="PF00535"/>
    </source>
</evidence>
<feature type="transmembrane region" description="Helical" evidence="18">
    <location>
        <begin position="393"/>
        <end position="413"/>
    </location>
</feature>
<evidence type="ECO:0000256" key="5">
    <source>
        <dbReference type="ARBA" id="ARBA00022676"/>
    </source>
</evidence>
<feature type="transmembrane region" description="Helical" evidence="18">
    <location>
        <begin position="433"/>
        <end position="456"/>
    </location>
</feature>
<evidence type="ECO:0000256" key="3">
    <source>
        <dbReference type="ARBA" id="ARBA00006739"/>
    </source>
</evidence>
<evidence type="ECO:0000256" key="16">
    <source>
        <dbReference type="ARBA" id="ARBA00068721"/>
    </source>
</evidence>
<comment type="subcellular location">
    <subcellularLocation>
        <location evidence="2">Membrane</location>
        <topology evidence="2">Multi-pass membrane protein</topology>
    </subcellularLocation>
</comment>
<evidence type="ECO:0000256" key="7">
    <source>
        <dbReference type="ARBA" id="ARBA00022692"/>
    </source>
</evidence>
<evidence type="ECO:0000256" key="15">
    <source>
        <dbReference type="ARBA" id="ARBA00066964"/>
    </source>
</evidence>
<dbReference type="GO" id="GO:0005886">
    <property type="term" value="C:plasma membrane"/>
    <property type="evidence" value="ECO:0007669"/>
    <property type="project" value="TreeGrafter"/>
</dbReference>
<evidence type="ECO:0000256" key="12">
    <source>
        <dbReference type="ARBA" id="ARBA00023136"/>
    </source>
</evidence>
<dbReference type="EMBL" id="JADEXN010000003">
    <property type="protein sequence ID" value="MBE9039251.1"/>
    <property type="molecule type" value="Genomic_DNA"/>
</dbReference>
<dbReference type="PANTHER" id="PTHR43867">
    <property type="entry name" value="CELLULOSE SYNTHASE CATALYTIC SUBUNIT A [UDP-FORMING]"/>
    <property type="match status" value="1"/>
</dbReference>
<evidence type="ECO:0000313" key="21">
    <source>
        <dbReference type="Proteomes" id="UP000621799"/>
    </source>
</evidence>
<dbReference type="GO" id="GO:0016758">
    <property type="term" value="F:hexosyltransferase activity"/>
    <property type="evidence" value="ECO:0007669"/>
    <property type="project" value="TreeGrafter"/>
</dbReference>
<keyword evidence="9" id="KW-0460">Magnesium</keyword>
<dbReference type="Pfam" id="PF00535">
    <property type="entry name" value="Glycos_transf_2"/>
    <property type="match status" value="1"/>
</dbReference>
<feature type="transmembrane region" description="Helical" evidence="18">
    <location>
        <begin position="53"/>
        <end position="70"/>
    </location>
</feature>
<sequence>MRANSWEDDNSAREFEPLASILFGQTHQKEESIDSSMVSAVSYRGYAGRRRKAAMVLTTIWLGTILLYFLPWGSALVLGLTSVLGFHTVRFFLLAPKSTIKSLPPEERSEWPSISVLVAAKNEEAVIGSLVERLCHLNYPVDRYEVWIIDDNSSDGTAAVLKELVGKYDRLNVLHRTADACGGKSGALNQALKLATGEILAVFDADARVSPDLLRQVIPQFDRPRIGAVQLRKVISNAGRNFWTRGQATEMIFDAFLQQQRHATGGIGELRGNGQFVRRKALASCGYFNEETITDDLDLTLRLHLDGWDIDCAFFPTVGEEGVTDAVSLWHQRSRWAEGGYQRYLDYWRLISRNRMGWGKTMDTGVFFITMYLLPTAAVPDLLMAIVCRQMPMLTPITSLTVFVSVTGMWLGLRQVRRGESQPLHLGQTLWQILQGALYMLHWFAVMAATTARVSVRPKRLKWVKTVHQGH</sequence>
<dbReference type="SUPFAM" id="SSF53448">
    <property type="entry name" value="Nucleotide-diphospho-sugar transferases"/>
    <property type="match status" value="1"/>
</dbReference>
<evidence type="ECO:0000256" key="6">
    <source>
        <dbReference type="ARBA" id="ARBA00022679"/>
    </source>
</evidence>
<evidence type="ECO:0000256" key="14">
    <source>
        <dbReference type="ARBA" id="ARBA00053004"/>
    </source>
</evidence>
<proteinExistence type="inferred from homology"/>
<dbReference type="FunFam" id="3.90.550.10:FF:000164">
    <property type="entry name" value="Beta-(1-3)-glucosyl transferase"/>
    <property type="match status" value="1"/>
</dbReference>
<dbReference type="RefSeq" id="WP_264319514.1">
    <property type="nucleotide sequence ID" value="NZ_JADEXN010000003.1"/>
</dbReference>
<keyword evidence="10 18" id="KW-1133">Transmembrane helix</keyword>
<dbReference type="GO" id="GO:0046467">
    <property type="term" value="P:membrane lipid biosynthetic process"/>
    <property type="evidence" value="ECO:0007669"/>
    <property type="project" value="UniProtKB-ARBA"/>
</dbReference>
<keyword evidence="21" id="KW-1185">Reference proteome</keyword>
<dbReference type="InterPro" id="IPR029044">
    <property type="entry name" value="Nucleotide-diphossugar_trans"/>
</dbReference>
<evidence type="ECO:0000256" key="11">
    <source>
        <dbReference type="ARBA" id="ARBA00023098"/>
    </source>
</evidence>
<accession>A0A928Z7Y2</accession>
<feature type="transmembrane region" description="Helical" evidence="18">
    <location>
        <begin position="365"/>
        <end position="387"/>
    </location>
</feature>
<evidence type="ECO:0000256" key="10">
    <source>
        <dbReference type="ARBA" id="ARBA00022989"/>
    </source>
</evidence>
<evidence type="ECO:0000256" key="2">
    <source>
        <dbReference type="ARBA" id="ARBA00004141"/>
    </source>
</evidence>
<evidence type="ECO:0000256" key="13">
    <source>
        <dbReference type="ARBA" id="ARBA00023277"/>
    </source>
</evidence>
<dbReference type="PANTHER" id="PTHR43867:SF2">
    <property type="entry name" value="CELLULOSE SYNTHASE CATALYTIC SUBUNIT A [UDP-FORMING]"/>
    <property type="match status" value="1"/>
</dbReference>
<keyword evidence="7 18" id="KW-0812">Transmembrane</keyword>
<evidence type="ECO:0000256" key="18">
    <source>
        <dbReference type="SAM" id="Phobius"/>
    </source>
</evidence>
<evidence type="ECO:0000256" key="4">
    <source>
        <dbReference type="ARBA" id="ARBA00022516"/>
    </source>
</evidence>
<keyword evidence="13" id="KW-0119">Carbohydrate metabolism</keyword>